<dbReference type="PROSITE" id="PS50164">
    <property type="entry name" value="GIY_YIG"/>
    <property type="match status" value="1"/>
</dbReference>
<reference evidence="3 4" key="1">
    <citation type="submission" date="2016-10" db="EMBL/GenBank/DDBJ databases">
        <authorList>
            <person name="de Groot N.N."/>
        </authorList>
    </citation>
    <scope>NUCLEOTIDE SEQUENCE [LARGE SCALE GENOMIC DNA]</scope>
    <source>
        <strain evidence="3 4">Calf135</strain>
    </source>
</reference>
<organism evidence="3 4">
    <name type="scientific">Peptostreptococcus russellii</name>
    <dbReference type="NCBI Taxonomy" id="215200"/>
    <lineage>
        <taxon>Bacteria</taxon>
        <taxon>Bacillati</taxon>
        <taxon>Bacillota</taxon>
        <taxon>Clostridia</taxon>
        <taxon>Peptostreptococcales</taxon>
        <taxon>Peptostreptococcaceae</taxon>
        <taxon>Peptostreptococcus</taxon>
    </lineage>
</organism>
<feature type="domain" description="GIY-YIG" evidence="2">
    <location>
        <begin position="1"/>
        <end position="74"/>
    </location>
</feature>
<proteinExistence type="inferred from homology"/>
<evidence type="ECO:0000256" key="1">
    <source>
        <dbReference type="ARBA" id="ARBA00007435"/>
    </source>
</evidence>
<dbReference type="AlphaFoldDB" id="A0A1H8EUY8"/>
<comment type="similarity">
    <text evidence="1">Belongs to the UPF0213 family.</text>
</comment>
<evidence type="ECO:0000313" key="3">
    <source>
        <dbReference type="EMBL" id="SEN23302.1"/>
    </source>
</evidence>
<dbReference type="STRING" id="215200.SAMN05216454_101257"/>
<dbReference type="RefSeq" id="WP_091973620.1">
    <property type="nucleotide sequence ID" value="NZ_CAUWDX010000017.1"/>
</dbReference>
<evidence type="ECO:0000259" key="2">
    <source>
        <dbReference type="PROSITE" id="PS50164"/>
    </source>
</evidence>
<accession>A0A1H8EUY8</accession>
<dbReference type="Proteomes" id="UP000199512">
    <property type="component" value="Unassembled WGS sequence"/>
</dbReference>
<keyword evidence="3" id="KW-0540">Nuclease</keyword>
<dbReference type="Gene3D" id="3.40.1440.10">
    <property type="entry name" value="GIY-YIG endonuclease"/>
    <property type="match status" value="1"/>
</dbReference>
<dbReference type="PANTHER" id="PTHR34477">
    <property type="entry name" value="UPF0213 PROTEIN YHBQ"/>
    <property type="match status" value="1"/>
</dbReference>
<protein>
    <submittedName>
        <fullName evidence="3">Putative endonuclease</fullName>
    </submittedName>
</protein>
<dbReference type="SMART" id="SM00465">
    <property type="entry name" value="GIYc"/>
    <property type="match status" value="1"/>
</dbReference>
<dbReference type="OrthoDB" id="9807770at2"/>
<dbReference type="Pfam" id="PF01541">
    <property type="entry name" value="GIY-YIG"/>
    <property type="match status" value="1"/>
</dbReference>
<name>A0A1H8EUY8_9FIRM</name>
<keyword evidence="4" id="KW-1185">Reference proteome</keyword>
<dbReference type="InterPro" id="IPR035901">
    <property type="entry name" value="GIY-YIG_endonuc_sf"/>
</dbReference>
<keyword evidence="3" id="KW-0255">Endonuclease</keyword>
<gene>
    <name evidence="3" type="ORF">SAMN05216454_101257</name>
</gene>
<dbReference type="PANTHER" id="PTHR34477:SF1">
    <property type="entry name" value="UPF0213 PROTEIN YHBQ"/>
    <property type="match status" value="1"/>
</dbReference>
<evidence type="ECO:0000313" key="4">
    <source>
        <dbReference type="Proteomes" id="UP000199512"/>
    </source>
</evidence>
<sequence length="102" mass="11884">MYTYILRCKDNSLYCGYTTDIARREEEHKNKIGSKYVRAHGFKKLELYIALESKSLAMKMECAIKKLSKGKKEKLIQGDDSIIDKLDIDYISINRLSADERK</sequence>
<dbReference type="GO" id="GO:0004519">
    <property type="term" value="F:endonuclease activity"/>
    <property type="evidence" value="ECO:0007669"/>
    <property type="project" value="UniProtKB-KW"/>
</dbReference>
<keyword evidence="3" id="KW-0378">Hydrolase</keyword>
<dbReference type="InterPro" id="IPR050190">
    <property type="entry name" value="UPF0213_domain"/>
</dbReference>
<dbReference type="CDD" id="cd10456">
    <property type="entry name" value="GIY-YIG_UPF0213"/>
    <property type="match status" value="1"/>
</dbReference>
<dbReference type="SUPFAM" id="SSF82771">
    <property type="entry name" value="GIY-YIG endonuclease"/>
    <property type="match status" value="1"/>
</dbReference>
<dbReference type="EMBL" id="FODF01000001">
    <property type="protein sequence ID" value="SEN23302.1"/>
    <property type="molecule type" value="Genomic_DNA"/>
</dbReference>
<dbReference type="InterPro" id="IPR000305">
    <property type="entry name" value="GIY-YIG_endonuc"/>
</dbReference>